<dbReference type="EMBL" id="CACTIH010003628">
    <property type="protein sequence ID" value="CAA2979374.1"/>
    <property type="molecule type" value="Genomic_DNA"/>
</dbReference>
<dbReference type="Gramene" id="OE9A080442T1">
    <property type="protein sequence ID" value="OE9A080442C1"/>
    <property type="gene ID" value="OE9A080442"/>
</dbReference>
<accession>A0A8S0RKN6</accession>
<protein>
    <submittedName>
        <fullName evidence="1">Uncharacterized protein</fullName>
    </submittedName>
</protein>
<evidence type="ECO:0000313" key="2">
    <source>
        <dbReference type="Proteomes" id="UP000594638"/>
    </source>
</evidence>
<name>A0A8S0RKN6_OLEEU</name>
<reference evidence="1 2" key="1">
    <citation type="submission" date="2019-12" db="EMBL/GenBank/DDBJ databases">
        <authorList>
            <person name="Alioto T."/>
            <person name="Alioto T."/>
            <person name="Gomez Garrido J."/>
        </authorList>
    </citation>
    <scope>NUCLEOTIDE SEQUENCE [LARGE SCALE GENOMIC DNA]</scope>
</reference>
<proteinExistence type="predicted"/>
<organism evidence="1 2">
    <name type="scientific">Olea europaea subsp. europaea</name>
    <dbReference type="NCBI Taxonomy" id="158383"/>
    <lineage>
        <taxon>Eukaryota</taxon>
        <taxon>Viridiplantae</taxon>
        <taxon>Streptophyta</taxon>
        <taxon>Embryophyta</taxon>
        <taxon>Tracheophyta</taxon>
        <taxon>Spermatophyta</taxon>
        <taxon>Magnoliopsida</taxon>
        <taxon>eudicotyledons</taxon>
        <taxon>Gunneridae</taxon>
        <taxon>Pentapetalae</taxon>
        <taxon>asterids</taxon>
        <taxon>lamiids</taxon>
        <taxon>Lamiales</taxon>
        <taxon>Oleaceae</taxon>
        <taxon>Oleeae</taxon>
        <taxon>Olea</taxon>
    </lineage>
</organism>
<gene>
    <name evidence="1" type="ORF">OLEA9_A080442</name>
</gene>
<evidence type="ECO:0000313" key="1">
    <source>
        <dbReference type="EMBL" id="CAA2979374.1"/>
    </source>
</evidence>
<dbReference type="Proteomes" id="UP000594638">
    <property type="component" value="Unassembled WGS sequence"/>
</dbReference>
<keyword evidence="2" id="KW-1185">Reference proteome</keyword>
<sequence length="76" mass="7892">MVKDAATGSRLPAPGSKEVVMLDLGASCDIFSCRFCFVCSSSQSAPGGSCGAACFRINNSYLQASQECSLALQIMC</sequence>
<comment type="caution">
    <text evidence="1">The sequence shown here is derived from an EMBL/GenBank/DDBJ whole genome shotgun (WGS) entry which is preliminary data.</text>
</comment>
<dbReference type="AlphaFoldDB" id="A0A8S0RKN6"/>